<evidence type="ECO:0000313" key="3">
    <source>
        <dbReference type="Proteomes" id="UP000323000"/>
    </source>
</evidence>
<comment type="caution">
    <text evidence="2">The sequence shown here is derived from an EMBL/GenBank/DDBJ whole genome shotgun (WGS) entry which is preliminary data.</text>
</comment>
<feature type="transmembrane region" description="Helical" evidence="1">
    <location>
        <begin position="51"/>
        <end position="72"/>
    </location>
</feature>
<keyword evidence="3" id="KW-1185">Reference proteome</keyword>
<dbReference type="AlphaFoldDB" id="A0A5C7H6K4"/>
<evidence type="ECO:0000256" key="1">
    <source>
        <dbReference type="SAM" id="Phobius"/>
    </source>
</evidence>
<dbReference type="OrthoDB" id="1936969at2759"/>
<name>A0A5C7H6K4_9ROSI</name>
<dbReference type="PANTHER" id="PTHR34291:SF7">
    <property type="entry name" value="PROTEIN, PUTATIVE-RELATED"/>
    <property type="match status" value="1"/>
</dbReference>
<reference evidence="3" key="1">
    <citation type="journal article" date="2019" name="Gigascience">
        <title>De novo genome assembly of the endangered Acer yangbiense, a plant species with extremely small populations endemic to Yunnan Province, China.</title>
        <authorList>
            <person name="Yang J."/>
            <person name="Wariss H.M."/>
            <person name="Tao L."/>
            <person name="Zhang R."/>
            <person name="Yun Q."/>
            <person name="Hollingsworth P."/>
            <person name="Dao Z."/>
            <person name="Luo G."/>
            <person name="Guo H."/>
            <person name="Ma Y."/>
            <person name="Sun W."/>
        </authorList>
    </citation>
    <scope>NUCLEOTIDE SEQUENCE [LARGE SCALE GENOMIC DNA]</scope>
    <source>
        <strain evidence="3">cv. Malutang</strain>
    </source>
</reference>
<accession>A0A5C7H6K4</accession>
<dbReference type="InterPro" id="IPR037699">
    <property type="entry name" value="At5g65660-like"/>
</dbReference>
<organism evidence="2 3">
    <name type="scientific">Acer yangbiense</name>
    <dbReference type="NCBI Taxonomy" id="1000413"/>
    <lineage>
        <taxon>Eukaryota</taxon>
        <taxon>Viridiplantae</taxon>
        <taxon>Streptophyta</taxon>
        <taxon>Embryophyta</taxon>
        <taxon>Tracheophyta</taxon>
        <taxon>Spermatophyta</taxon>
        <taxon>Magnoliopsida</taxon>
        <taxon>eudicotyledons</taxon>
        <taxon>Gunneridae</taxon>
        <taxon>Pentapetalae</taxon>
        <taxon>rosids</taxon>
        <taxon>malvids</taxon>
        <taxon>Sapindales</taxon>
        <taxon>Sapindaceae</taxon>
        <taxon>Hippocastanoideae</taxon>
        <taxon>Acereae</taxon>
        <taxon>Acer</taxon>
    </lineage>
</organism>
<evidence type="ECO:0000313" key="2">
    <source>
        <dbReference type="EMBL" id="TXG52614.1"/>
    </source>
</evidence>
<keyword evidence="1" id="KW-1133">Transmembrane helix</keyword>
<dbReference type="PANTHER" id="PTHR34291">
    <property type="entry name" value="HYDROXYPROLINE-RICH GLYCOPROTEIN FAMILY PROTEIN"/>
    <property type="match status" value="1"/>
</dbReference>
<keyword evidence="1" id="KW-0812">Transmembrane</keyword>
<gene>
    <name evidence="2" type="ORF">EZV62_021783</name>
</gene>
<dbReference type="EMBL" id="VAHF01000010">
    <property type="protein sequence ID" value="TXG52614.1"/>
    <property type="molecule type" value="Genomic_DNA"/>
</dbReference>
<dbReference type="Proteomes" id="UP000323000">
    <property type="component" value="Chromosome 10"/>
</dbReference>
<protein>
    <submittedName>
        <fullName evidence="2">Uncharacterized protein</fullName>
    </submittedName>
</protein>
<keyword evidence="1" id="KW-0472">Membrane</keyword>
<sequence length="165" mass="18723">MVIKVAIPYYTRQVFLVLFHGQKPQKRIYMIIMENNEEAAARPCVGFPLGLALLLVLLFCMSSFLCCCLHWNKIRSLFRGFRDDDTVSIADSAQININQLHQIKPASLHMMSKENQPESLLVSMPGDRVPKFVAMRCRPCEPLIPILDRVIVTTTVHKAPTLISV</sequence>
<proteinExistence type="predicted"/>